<organism evidence="3 4">
    <name type="scientific">Xylocopa violacea</name>
    <name type="common">Violet carpenter bee</name>
    <name type="synonym">Apis violacea</name>
    <dbReference type="NCBI Taxonomy" id="135666"/>
    <lineage>
        <taxon>Eukaryota</taxon>
        <taxon>Metazoa</taxon>
        <taxon>Ecdysozoa</taxon>
        <taxon>Arthropoda</taxon>
        <taxon>Hexapoda</taxon>
        <taxon>Insecta</taxon>
        <taxon>Pterygota</taxon>
        <taxon>Neoptera</taxon>
        <taxon>Endopterygota</taxon>
        <taxon>Hymenoptera</taxon>
        <taxon>Apocrita</taxon>
        <taxon>Aculeata</taxon>
        <taxon>Apoidea</taxon>
        <taxon>Anthophila</taxon>
        <taxon>Apidae</taxon>
        <taxon>Xylocopa</taxon>
        <taxon>Xylocopa</taxon>
    </lineage>
</organism>
<sequence>MFALRQICGNLLKKHQVEGKPTMYVVQCSGLLSKQFGTNYVRNGTRLASSFGQREKCEKFREYRKKVALWLKLQSGQIAKACARQFEFIATQRIRRSLQIFYFYTRIWDEVVLKEFIKMWRNHTLRNTKHFLMSSIGITMYNWDHERIGDDELNSYKQEIEGINRLKDSTVICDKCHQRIMIDTRQPGINYCTCYGDKFSATSNQDIDGWIPYIERQDMLIWRREEPDSGGLFSYKVYGTFSDVTAEDFLQTQIDIDYRKKWDPTARDLQIIDTDPKVEKSVDSGTDIIYWETIWPRLFANRDYVYQRRWLVDKEKRLIIIISRVTKHPNAPTKPGIYRVTTYWSYMVIRPYTEFHQQGIEFGLTYFDDPGVNIPSAVTSWVAMTGLPDFLIRMRKASKNYQSYKLMRENVNASSTTYIPSNDENISEDKVENGNAEMDKQSETEIKKDTEESNQIETTTFSETKENDVIDEDRDNTENSTDEEFNTTLYERNGNA</sequence>
<comment type="caution">
    <text evidence="3">The sequence shown here is derived from an EMBL/GenBank/DDBJ whole genome shotgun (WGS) entry which is preliminary data.</text>
</comment>
<dbReference type="InterPro" id="IPR041949">
    <property type="entry name" value="START_STARD7"/>
</dbReference>
<dbReference type="PANTHER" id="PTHR19308">
    <property type="entry name" value="PHOSPHATIDYLCHOLINE TRANSFER PROTEIN"/>
    <property type="match status" value="1"/>
</dbReference>
<evidence type="ECO:0000259" key="2">
    <source>
        <dbReference type="PROSITE" id="PS50848"/>
    </source>
</evidence>
<dbReference type="PANTHER" id="PTHR19308:SF8">
    <property type="entry name" value="STAR-RELATED LIPID TRANSFER PROTEIN 7, MITOCHONDRIAL"/>
    <property type="match status" value="1"/>
</dbReference>
<feature type="domain" description="START" evidence="2">
    <location>
        <begin position="208"/>
        <end position="403"/>
    </location>
</feature>
<dbReference type="SMART" id="SM00234">
    <property type="entry name" value="START"/>
    <property type="match status" value="1"/>
</dbReference>
<dbReference type="EMBL" id="CAXAJV020001288">
    <property type="protein sequence ID" value="CAL7938328.1"/>
    <property type="molecule type" value="Genomic_DNA"/>
</dbReference>
<evidence type="ECO:0000313" key="3">
    <source>
        <dbReference type="EMBL" id="CAL7938328.1"/>
    </source>
</evidence>
<feature type="compositionally biased region" description="Polar residues" evidence="1">
    <location>
        <begin position="415"/>
        <end position="424"/>
    </location>
</feature>
<dbReference type="CDD" id="cd08911">
    <property type="entry name" value="START_STARD7-like"/>
    <property type="match status" value="1"/>
</dbReference>
<feature type="compositionally biased region" description="Polar residues" evidence="1">
    <location>
        <begin position="486"/>
        <end position="496"/>
    </location>
</feature>
<evidence type="ECO:0000256" key="1">
    <source>
        <dbReference type="SAM" id="MobiDB-lite"/>
    </source>
</evidence>
<keyword evidence="4" id="KW-1185">Reference proteome</keyword>
<feature type="compositionally biased region" description="Basic and acidic residues" evidence="1">
    <location>
        <begin position="427"/>
        <end position="451"/>
    </location>
</feature>
<dbReference type="InterPro" id="IPR023393">
    <property type="entry name" value="START-like_dom_sf"/>
</dbReference>
<dbReference type="Pfam" id="PF01852">
    <property type="entry name" value="START"/>
    <property type="match status" value="1"/>
</dbReference>
<dbReference type="InterPro" id="IPR002913">
    <property type="entry name" value="START_lipid-bd_dom"/>
</dbReference>
<dbReference type="Gene3D" id="3.30.530.20">
    <property type="match status" value="1"/>
</dbReference>
<dbReference type="SUPFAM" id="SSF55961">
    <property type="entry name" value="Bet v1-like"/>
    <property type="match status" value="1"/>
</dbReference>
<feature type="compositionally biased region" description="Polar residues" evidence="1">
    <location>
        <begin position="453"/>
        <end position="462"/>
    </location>
</feature>
<dbReference type="Proteomes" id="UP001642520">
    <property type="component" value="Unassembled WGS sequence"/>
</dbReference>
<dbReference type="PROSITE" id="PS50848">
    <property type="entry name" value="START"/>
    <property type="match status" value="1"/>
</dbReference>
<proteinExistence type="predicted"/>
<protein>
    <recommendedName>
        <fullName evidence="2">START domain-containing protein</fullName>
    </recommendedName>
</protein>
<feature type="region of interest" description="Disordered" evidence="1">
    <location>
        <begin position="415"/>
        <end position="496"/>
    </location>
</feature>
<feature type="compositionally biased region" description="Acidic residues" evidence="1">
    <location>
        <begin position="469"/>
        <end position="485"/>
    </location>
</feature>
<gene>
    <name evidence="3" type="ORF">XYLVIOL_LOCUS3216</name>
</gene>
<evidence type="ECO:0000313" key="4">
    <source>
        <dbReference type="Proteomes" id="UP001642520"/>
    </source>
</evidence>
<accession>A0ABP1NEZ2</accession>
<name>A0ABP1NEZ2_XYLVO</name>
<dbReference type="InterPro" id="IPR051213">
    <property type="entry name" value="START_lipid_transfer"/>
</dbReference>
<reference evidence="3 4" key="1">
    <citation type="submission" date="2024-08" db="EMBL/GenBank/DDBJ databases">
        <authorList>
            <person name="Will J Nash"/>
            <person name="Angela Man"/>
            <person name="Seanna McTaggart"/>
            <person name="Kendall Baker"/>
            <person name="Tom Barker"/>
            <person name="Leah Catchpole"/>
            <person name="Alex Durrant"/>
            <person name="Karim Gharbi"/>
            <person name="Naomi Irish"/>
            <person name="Gemy Kaithakottil"/>
            <person name="Debby Ku"/>
            <person name="Aaliyah Providence"/>
            <person name="Felix Shaw"/>
            <person name="David Swarbreck"/>
            <person name="Chris Watkins"/>
            <person name="Ann M. McCartney"/>
            <person name="Giulio Formenti"/>
            <person name="Alice Mouton"/>
            <person name="Noel Vella"/>
            <person name="Bjorn M von Reumont"/>
            <person name="Adriana Vella"/>
            <person name="Wilfried Haerty"/>
        </authorList>
    </citation>
    <scope>NUCLEOTIDE SEQUENCE [LARGE SCALE GENOMIC DNA]</scope>
</reference>